<dbReference type="EMBL" id="JAQQWM010000004">
    <property type="protein sequence ID" value="KAK8067593.1"/>
    <property type="molecule type" value="Genomic_DNA"/>
</dbReference>
<comment type="caution">
    <text evidence="2">The sequence shown here is derived from an EMBL/GenBank/DDBJ whole genome shotgun (WGS) entry which is preliminary data.</text>
</comment>
<gene>
    <name evidence="2" type="ORF">PG996_006705</name>
</gene>
<organism evidence="2 3">
    <name type="scientific">Apiospora saccharicola</name>
    <dbReference type="NCBI Taxonomy" id="335842"/>
    <lineage>
        <taxon>Eukaryota</taxon>
        <taxon>Fungi</taxon>
        <taxon>Dikarya</taxon>
        <taxon>Ascomycota</taxon>
        <taxon>Pezizomycotina</taxon>
        <taxon>Sordariomycetes</taxon>
        <taxon>Xylariomycetidae</taxon>
        <taxon>Amphisphaeriales</taxon>
        <taxon>Apiosporaceae</taxon>
        <taxon>Apiospora</taxon>
    </lineage>
</organism>
<evidence type="ECO:0000313" key="3">
    <source>
        <dbReference type="Proteomes" id="UP001446871"/>
    </source>
</evidence>
<proteinExistence type="predicted"/>
<feature type="compositionally biased region" description="Polar residues" evidence="1">
    <location>
        <begin position="102"/>
        <end position="127"/>
    </location>
</feature>
<sequence>MTRRSSANSGSRRSSTATSATGSGFSALSGSGSSEAFSMDGSSEGRPRTPAPDVANSYRSHAPDYVFGVPRGPLPGEHSSPRPLSSFERVLSRHYGLAAGPNGNSTMPAGSTTGHNTQGHDPGSSSFRDPFGPLAVGRPRPNHSASPTQQPGASRSTWERISPNCPLPSQSVVGNLQAGSVTISGSNFTYYGSYPAMDRGAGGDPYTEAIGLMMVARDEHNQLLRDLDREDRGRR</sequence>
<feature type="compositionally biased region" description="Polar residues" evidence="1">
    <location>
        <begin position="143"/>
        <end position="156"/>
    </location>
</feature>
<feature type="region of interest" description="Disordered" evidence="1">
    <location>
        <begin position="1"/>
        <end position="163"/>
    </location>
</feature>
<evidence type="ECO:0000313" key="2">
    <source>
        <dbReference type="EMBL" id="KAK8067593.1"/>
    </source>
</evidence>
<accession>A0ABR1VCD2</accession>
<feature type="compositionally biased region" description="Low complexity" evidence="1">
    <location>
        <begin position="1"/>
        <end position="34"/>
    </location>
</feature>
<reference evidence="2 3" key="1">
    <citation type="submission" date="2023-01" db="EMBL/GenBank/DDBJ databases">
        <title>Analysis of 21 Apiospora genomes using comparative genomics revels a genus with tremendous synthesis potential of carbohydrate active enzymes and secondary metabolites.</title>
        <authorList>
            <person name="Sorensen T."/>
        </authorList>
    </citation>
    <scope>NUCLEOTIDE SEQUENCE [LARGE SCALE GENOMIC DNA]</scope>
    <source>
        <strain evidence="2 3">CBS 83171</strain>
    </source>
</reference>
<evidence type="ECO:0000256" key="1">
    <source>
        <dbReference type="SAM" id="MobiDB-lite"/>
    </source>
</evidence>
<protein>
    <submittedName>
        <fullName evidence="2">Uncharacterized protein</fullName>
    </submittedName>
</protein>
<name>A0ABR1VCD2_9PEZI</name>
<keyword evidence="3" id="KW-1185">Reference proteome</keyword>
<dbReference type="Proteomes" id="UP001446871">
    <property type="component" value="Unassembled WGS sequence"/>
</dbReference>